<evidence type="ECO:0000313" key="2">
    <source>
        <dbReference type="Proteomes" id="UP000238358"/>
    </source>
</evidence>
<dbReference type="AlphaFoldDB" id="A0A2S0M9G8"/>
<evidence type="ECO:0000313" key="1">
    <source>
        <dbReference type="EMBL" id="AVO28077.1"/>
    </source>
</evidence>
<name>A0A2S0M9G8_MEGEL</name>
<gene>
    <name evidence="1" type="ORF">C6Y28_10805</name>
</gene>
<protein>
    <submittedName>
        <fullName evidence="1">Uncharacterized protein</fullName>
    </submittedName>
</protein>
<proteinExistence type="predicted"/>
<organism evidence="1 2">
    <name type="scientific">Megasphaera elsdenii</name>
    <dbReference type="NCBI Taxonomy" id="907"/>
    <lineage>
        <taxon>Bacteria</taxon>
        <taxon>Bacillati</taxon>
        <taxon>Bacillota</taxon>
        <taxon>Negativicutes</taxon>
        <taxon>Veillonellales</taxon>
        <taxon>Veillonellaceae</taxon>
        <taxon>Megasphaera</taxon>
    </lineage>
</organism>
<reference evidence="1 2" key="1">
    <citation type="journal article" date="2018" name="Genome Announc.">
        <title>Complete genomes of two Megasphaera elsdenii strains, NCIMB 702410 and ATCC 25940.</title>
        <authorList>
            <person name="Hatmaker E.A."/>
            <person name="O'Dell K."/>
            <person name="Riley L.A."/>
            <person name="Klingeman D.M."/>
            <person name="Guss A.M."/>
        </authorList>
    </citation>
    <scope>NUCLEOTIDE SEQUENCE [LARGE SCALE GENOMIC DNA]</scope>
    <source>
        <strain evidence="1 2">NCIMB702410</strain>
    </source>
</reference>
<dbReference type="RefSeq" id="WP_027894589.1">
    <property type="nucleotide sequence ID" value="NZ_CALZUV010000038.1"/>
</dbReference>
<dbReference type="OrthoDB" id="1669617at2"/>
<sequence>MKVEDAITRIRQETHDISKEYSDERCLQFINTATQQVASLLIGAKWPVLVEETTIREGDSIPKNYMSACGTYPLAMTAGTVHITDPSVSAVKFRYFATPAVIESTTKDMPFNHDAINDIIVKSAVLLALNENEYDISQDTNIVNALQQAISAGMS</sequence>
<dbReference type="EMBL" id="CP027569">
    <property type="protein sequence ID" value="AVO28077.1"/>
    <property type="molecule type" value="Genomic_DNA"/>
</dbReference>
<dbReference type="Proteomes" id="UP000238358">
    <property type="component" value="Chromosome"/>
</dbReference>
<accession>A0A2S0M9G8</accession>